<evidence type="ECO:0000313" key="1">
    <source>
        <dbReference type="EMBL" id="JAD50862.1"/>
    </source>
</evidence>
<reference evidence="1" key="1">
    <citation type="submission" date="2014-09" db="EMBL/GenBank/DDBJ databases">
        <authorList>
            <person name="Magalhaes I.L.F."/>
            <person name="Oliveira U."/>
            <person name="Santos F.R."/>
            <person name="Vidigal T.H.D.A."/>
            <person name="Brescovit A.D."/>
            <person name="Santos A.J."/>
        </authorList>
    </citation>
    <scope>NUCLEOTIDE SEQUENCE</scope>
    <source>
        <tissue evidence="1">Shoot tissue taken approximately 20 cm above the soil surface</tissue>
    </source>
</reference>
<reference evidence="1" key="2">
    <citation type="journal article" date="2015" name="Data Brief">
        <title>Shoot transcriptome of the giant reed, Arundo donax.</title>
        <authorList>
            <person name="Barrero R.A."/>
            <person name="Guerrero F.D."/>
            <person name="Moolhuijzen P."/>
            <person name="Goolsby J.A."/>
            <person name="Tidwell J."/>
            <person name="Bellgard S.E."/>
            <person name="Bellgard M.I."/>
        </authorList>
    </citation>
    <scope>NUCLEOTIDE SEQUENCE</scope>
    <source>
        <tissue evidence="1">Shoot tissue taken approximately 20 cm above the soil surface</tissue>
    </source>
</reference>
<name>A0A0A9AUS6_ARUDO</name>
<sequence>MVIPKKSGTSTMCLLKHLECLSWLPGGTKH</sequence>
<protein>
    <submittedName>
        <fullName evidence="1">Uncharacterized protein</fullName>
    </submittedName>
</protein>
<organism evidence="1">
    <name type="scientific">Arundo donax</name>
    <name type="common">Giant reed</name>
    <name type="synonym">Donax arundinaceus</name>
    <dbReference type="NCBI Taxonomy" id="35708"/>
    <lineage>
        <taxon>Eukaryota</taxon>
        <taxon>Viridiplantae</taxon>
        <taxon>Streptophyta</taxon>
        <taxon>Embryophyta</taxon>
        <taxon>Tracheophyta</taxon>
        <taxon>Spermatophyta</taxon>
        <taxon>Magnoliopsida</taxon>
        <taxon>Liliopsida</taxon>
        <taxon>Poales</taxon>
        <taxon>Poaceae</taxon>
        <taxon>PACMAD clade</taxon>
        <taxon>Arundinoideae</taxon>
        <taxon>Arundineae</taxon>
        <taxon>Arundo</taxon>
    </lineage>
</organism>
<proteinExistence type="predicted"/>
<dbReference type="AlphaFoldDB" id="A0A0A9AUS6"/>
<dbReference type="EMBL" id="GBRH01247033">
    <property type="protein sequence ID" value="JAD50862.1"/>
    <property type="molecule type" value="Transcribed_RNA"/>
</dbReference>
<accession>A0A0A9AUS6</accession>